<dbReference type="InterPro" id="IPR016898">
    <property type="entry name" value="Polyphosphate_phosphotransfera"/>
</dbReference>
<accession>A0ABR6N011</accession>
<dbReference type="PANTHER" id="PTHR34383:SF1">
    <property type="entry name" value="ADP-POLYPHOSPHATE PHOSPHOTRANSFERASE"/>
    <property type="match status" value="1"/>
</dbReference>
<evidence type="ECO:0000313" key="6">
    <source>
        <dbReference type="EMBL" id="MBB5724128.1"/>
    </source>
</evidence>
<proteinExistence type="inferred from homology"/>
<dbReference type="Proteomes" id="UP000560131">
    <property type="component" value="Unassembled WGS sequence"/>
</dbReference>
<comment type="subunit">
    <text evidence="4">Homotetramer.</text>
</comment>
<evidence type="ECO:0000256" key="4">
    <source>
        <dbReference type="RuleBase" id="RU369062"/>
    </source>
</evidence>
<keyword evidence="6" id="KW-0647">Proteasome</keyword>
<evidence type="ECO:0000256" key="3">
    <source>
        <dbReference type="ARBA" id="ARBA00022777"/>
    </source>
</evidence>
<comment type="similarity">
    <text evidence="1 4">Belongs to the polyphosphate kinase 2 (PPK2) family. Class I subfamily.</text>
</comment>
<dbReference type="InterPro" id="IPR022486">
    <property type="entry name" value="PPK2_PA0141"/>
</dbReference>
<dbReference type="PIRSF" id="PIRSF028756">
    <property type="entry name" value="PPK2_prd"/>
    <property type="match status" value="1"/>
</dbReference>
<evidence type="ECO:0000259" key="5">
    <source>
        <dbReference type="Pfam" id="PF03976"/>
    </source>
</evidence>
<keyword evidence="7" id="KW-1185">Reference proteome</keyword>
<name>A0ABR6N011_9SPHN</name>
<keyword evidence="2 4" id="KW-0808">Transferase</keyword>
<dbReference type="NCBIfam" id="TIGR03707">
    <property type="entry name" value="PPK2_P_aer"/>
    <property type="match status" value="1"/>
</dbReference>
<dbReference type="EC" id="2.7.4.-" evidence="4"/>
<feature type="domain" description="Polyphosphate kinase-2-related" evidence="5">
    <location>
        <begin position="2"/>
        <end position="224"/>
    </location>
</feature>
<dbReference type="RefSeq" id="WP_184032281.1">
    <property type="nucleotide sequence ID" value="NZ_BAABAR010000002.1"/>
</dbReference>
<dbReference type="PANTHER" id="PTHR34383">
    <property type="entry name" value="POLYPHOSPHATE:AMP PHOSPHOTRANSFERASE-RELATED"/>
    <property type="match status" value="1"/>
</dbReference>
<sequence>MDKDRYEHDLERAQLALVEAQLAAVQAGERVVIVLEGRDSAGKDGTIRRIIEHLSVRYTRVVALPKPSDRERTQWYFQRYVAHLPAAGEIVIFNRSWYNRAGVEVVMGFSTEAEQAEFLRDAPDFERMLVESGIRLVKLWLDIDKDEQEERLKARRTDPLKQLKVSDMDKVAQARWDDYSAARDTMLMRTHTPLAPWYVVRADHKKPARIAVLRHLVHQIAPARIAQEVPVADPAVLFAFERAALEDGRLAR</sequence>
<dbReference type="InterPro" id="IPR022488">
    <property type="entry name" value="PPK2-related"/>
</dbReference>
<dbReference type="Pfam" id="PF03976">
    <property type="entry name" value="PPK2"/>
    <property type="match status" value="1"/>
</dbReference>
<comment type="function">
    <text evidence="4">Uses inorganic polyphosphate (polyP) as a donor to convert GDP to GTP or ADP to ATP.</text>
</comment>
<dbReference type="Gene3D" id="3.40.50.300">
    <property type="entry name" value="P-loop containing nucleotide triphosphate hydrolases"/>
    <property type="match status" value="1"/>
</dbReference>
<keyword evidence="3 4" id="KW-0418">Kinase</keyword>
<evidence type="ECO:0000256" key="2">
    <source>
        <dbReference type="ARBA" id="ARBA00022679"/>
    </source>
</evidence>
<dbReference type="GO" id="GO:0000502">
    <property type="term" value="C:proteasome complex"/>
    <property type="evidence" value="ECO:0007669"/>
    <property type="project" value="UniProtKB-KW"/>
</dbReference>
<dbReference type="GO" id="GO:0016301">
    <property type="term" value="F:kinase activity"/>
    <property type="evidence" value="ECO:0007669"/>
    <property type="project" value="UniProtKB-KW"/>
</dbReference>
<gene>
    <name evidence="6" type="ORF">FHS97_000028</name>
</gene>
<organism evidence="6 7">
    <name type="scientific">Sphingomonas endophytica</name>
    <dbReference type="NCBI Taxonomy" id="869719"/>
    <lineage>
        <taxon>Bacteria</taxon>
        <taxon>Pseudomonadati</taxon>
        <taxon>Pseudomonadota</taxon>
        <taxon>Alphaproteobacteria</taxon>
        <taxon>Sphingomonadales</taxon>
        <taxon>Sphingomonadaceae</taxon>
        <taxon>Sphingomonas</taxon>
    </lineage>
</organism>
<reference evidence="6 7" key="1">
    <citation type="submission" date="2020-08" db="EMBL/GenBank/DDBJ databases">
        <title>Genomic Encyclopedia of Type Strains, Phase IV (KMG-IV): sequencing the most valuable type-strain genomes for metagenomic binning, comparative biology and taxonomic classification.</title>
        <authorList>
            <person name="Goeker M."/>
        </authorList>
    </citation>
    <scope>NUCLEOTIDE SEQUENCE [LARGE SCALE GENOMIC DNA]</scope>
    <source>
        <strain evidence="6 7">DSM 101535</strain>
    </source>
</reference>
<dbReference type="EMBL" id="JACIJN010000001">
    <property type="protein sequence ID" value="MBB5724128.1"/>
    <property type="molecule type" value="Genomic_DNA"/>
</dbReference>
<comment type="caution">
    <text evidence="6">The sequence shown here is derived from an EMBL/GenBank/DDBJ whole genome shotgun (WGS) entry which is preliminary data.</text>
</comment>
<dbReference type="SUPFAM" id="SSF52540">
    <property type="entry name" value="P-loop containing nucleoside triphosphate hydrolases"/>
    <property type="match status" value="1"/>
</dbReference>
<protein>
    <recommendedName>
        <fullName evidence="4">ADP/GDP-polyphosphate phosphotransferase</fullName>
        <ecNumber evidence="4">2.7.4.-</ecNumber>
    </recommendedName>
    <alternativeName>
        <fullName evidence="4">Polyphosphate kinase PPK2</fullName>
    </alternativeName>
</protein>
<dbReference type="InterPro" id="IPR027417">
    <property type="entry name" value="P-loop_NTPase"/>
</dbReference>
<evidence type="ECO:0000313" key="7">
    <source>
        <dbReference type="Proteomes" id="UP000560131"/>
    </source>
</evidence>
<evidence type="ECO:0000256" key="1">
    <source>
        <dbReference type="ARBA" id="ARBA00009924"/>
    </source>
</evidence>